<reference evidence="1" key="1">
    <citation type="submission" date="2021-01" db="EMBL/GenBank/DDBJ databases">
        <title>Modified the classification status of verrucomicrobia.</title>
        <authorList>
            <person name="Feng X."/>
        </authorList>
    </citation>
    <scope>NUCLEOTIDE SEQUENCE</scope>
    <source>
        <strain evidence="1">KCTC 22201</strain>
    </source>
</reference>
<protein>
    <submittedName>
        <fullName evidence="1">Uncharacterized protein</fullName>
    </submittedName>
</protein>
<comment type="caution">
    <text evidence="1">The sequence shown here is derived from an EMBL/GenBank/DDBJ whole genome shotgun (WGS) entry which is preliminary data.</text>
</comment>
<evidence type="ECO:0000313" key="1">
    <source>
        <dbReference type="EMBL" id="MBK1826907.1"/>
    </source>
</evidence>
<gene>
    <name evidence="1" type="ORF">JIN81_07745</name>
</gene>
<accession>A0A934VFE3</accession>
<dbReference type="RefSeq" id="WP_200278303.1">
    <property type="nucleotide sequence ID" value="NZ_JAENII010000004.1"/>
</dbReference>
<organism evidence="1 2">
    <name type="scientific">Haloferula rosea</name>
    <dbReference type="NCBI Taxonomy" id="490093"/>
    <lineage>
        <taxon>Bacteria</taxon>
        <taxon>Pseudomonadati</taxon>
        <taxon>Verrucomicrobiota</taxon>
        <taxon>Verrucomicrobiia</taxon>
        <taxon>Verrucomicrobiales</taxon>
        <taxon>Verrucomicrobiaceae</taxon>
        <taxon>Haloferula</taxon>
    </lineage>
</organism>
<sequence>MTLPSAHLQPDRLTTVAHSAASPTPAAGVDSHAAARIRSVAVPGTILLSMAVLFSSCLSDPFAHRFLKKEPALDEAVGTYLLTEAYVSMIEAGLDDRIRSHEPTPSIELRDNGTAILRDFPLFHEQANAFDYDWVGFRTLEARWAIIPVGAVSSSVNDTAVPVFGLRLTDAEEPLDSPTFTGKEAIDGMIFTFYDGDQGQILGFKKHH</sequence>
<name>A0A934VFE3_9BACT</name>
<proteinExistence type="predicted"/>
<dbReference type="AlphaFoldDB" id="A0A934VFE3"/>
<dbReference type="EMBL" id="JAENII010000004">
    <property type="protein sequence ID" value="MBK1826907.1"/>
    <property type="molecule type" value="Genomic_DNA"/>
</dbReference>
<dbReference type="Proteomes" id="UP000658278">
    <property type="component" value="Unassembled WGS sequence"/>
</dbReference>
<keyword evidence="2" id="KW-1185">Reference proteome</keyword>
<evidence type="ECO:0000313" key="2">
    <source>
        <dbReference type="Proteomes" id="UP000658278"/>
    </source>
</evidence>